<dbReference type="EMBL" id="JASKYM010000001">
    <property type="protein sequence ID" value="MDK2562144.1"/>
    <property type="molecule type" value="Genomic_DNA"/>
</dbReference>
<comment type="caution">
    <text evidence="2">The sequence shown here is derived from an EMBL/GenBank/DDBJ whole genome shotgun (WGS) entry which is preliminary data.</text>
</comment>
<dbReference type="Proteomes" id="UP001301012">
    <property type="component" value="Unassembled WGS sequence"/>
</dbReference>
<accession>A0ABT7E5D3</accession>
<evidence type="ECO:0008006" key="4">
    <source>
        <dbReference type="Google" id="ProtNLM"/>
    </source>
</evidence>
<organism evidence="2 3">
    <name type="scientific">Romboutsia sedimentorum</name>
    <dbReference type="NCBI Taxonomy" id="1368474"/>
    <lineage>
        <taxon>Bacteria</taxon>
        <taxon>Bacillati</taxon>
        <taxon>Bacillota</taxon>
        <taxon>Clostridia</taxon>
        <taxon>Peptostreptococcales</taxon>
        <taxon>Peptostreptococcaceae</taxon>
        <taxon>Romboutsia</taxon>
    </lineage>
</organism>
<dbReference type="RefSeq" id="WP_284131129.1">
    <property type="nucleotide sequence ID" value="NZ_JASKYM010000001.1"/>
</dbReference>
<keyword evidence="1" id="KW-0472">Membrane</keyword>
<name>A0ABT7E5D3_9FIRM</name>
<evidence type="ECO:0000256" key="1">
    <source>
        <dbReference type="SAM" id="Phobius"/>
    </source>
</evidence>
<gene>
    <name evidence="2" type="ORF">QOZ84_01180</name>
</gene>
<sequence>MKFKNIILGTSLLFIMCFIVGYIYIEAGGGTSKNKSEIVLDTFSEDKQDKLITKEEAVQNVKEYLNKSNGYLPPIIEIDNKNENYYIVHAYEIVKNKDESHTATTGWYYVNLYTGEVSDMIN</sequence>
<feature type="transmembrane region" description="Helical" evidence="1">
    <location>
        <begin position="6"/>
        <end position="25"/>
    </location>
</feature>
<proteinExistence type="predicted"/>
<keyword evidence="1" id="KW-1133">Transmembrane helix</keyword>
<protein>
    <recommendedName>
        <fullName evidence="4">PepSY domain-containing protein</fullName>
    </recommendedName>
</protein>
<evidence type="ECO:0000313" key="2">
    <source>
        <dbReference type="EMBL" id="MDK2562144.1"/>
    </source>
</evidence>
<reference evidence="2 3" key="1">
    <citation type="submission" date="2023-05" db="EMBL/GenBank/DDBJ databases">
        <title>Rombocin, a short stable natural nisin variant, displays selective antimicrobial activity against Listeria monocytogenes and employs dual mode of action to kill target bacterial strains.</title>
        <authorList>
            <person name="Wambui J."/>
            <person name="Stephan R."/>
            <person name="Kuipers O.P."/>
        </authorList>
    </citation>
    <scope>NUCLEOTIDE SEQUENCE [LARGE SCALE GENOMIC DNA]</scope>
    <source>
        <strain evidence="2 3">RC002</strain>
    </source>
</reference>
<keyword evidence="3" id="KW-1185">Reference proteome</keyword>
<keyword evidence="1" id="KW-0812">Transmembrane</keyword>
<evidence type="ECO:0000313" key="3">
    <source>
        <dbReference type="Proteomes" id="UP001301012"/>
    </source>
</evidence>